<comment type="subcellular location">
    <subcellularLocation>
        <location evidence="3">Cytoplasm</location>
    </subcellularLocation>
    <subcellularLocation>
        <location evidence="2">Membrane</location>
        <topology evidence="2">Multi-pass membrane protein</topology>
    </subcellularLocation>
</comment>
<keyword evidence="12 17" id="KW-1133">Transmembrane helix</keyword>
<evidence type="ECO:0000256" key="11">
    <source>
        <dbReference type="ARBA" id="ARBA00022898"/>
    </source>
</evidence>
<gene>
    <name evidence="19" type="ORF">ANOM_001061</name>
</gene>
<evidence type="ECO:0000256" key="17">
    <source>
        <dbReference type="SAM" id="Phobius"/>
    </source>
</evidence>
<comment type="similarity">
    <text evidence="5">Belongs to the serine/threonine dehydratase family.</text>
</comment>
<dbReference type="Proteomes" id="UP000037505">
    <property type="component" value="Unassembled WGS sequence"/>
</dbReference>
<dbReference type="PROSITE" id="PS00165">
    <property type="entry name" value="DEHYDRATASE_SER_THR"/>
    <property type="match status" value="1"/>
</dbReference>
<reference evidence="19 20" key="1">
    <citation type="submission" date="2014-06" db="EMBL/GenBank/DDBJ databases">
        <title>The Genome of the Aflatoxigenic Filamentous Fungus Aspergillus nomius.</title>
        <authorList>
            <person name="Moore M.G."/>
            <person name="Shannon B.M."/>
            <person name="Brian M.M."/>
        </authorList>
    </citation>
    <scope>NUCLEOTIDE SEQUENCE [LARGE SCALE GENOMIC DNA]</scope>
    <source>
        <strain evidence="19 20">NRRL 13137</strain>
    </source>
</reference>
<dbReference type="Gene3D" id="1.20.1250.20">
    <property type="entry name" value="MFS general substrate transporter like domains"/>
    <property type="match status" value="1"/>
</dbReference>
<dbReference type="PANTHER" id="PTHR43791:SF43">
    <property type="entry name" value="MAJOR FACILITATOR SUPERFAMILY (MFS) PROFILE DOMAIN-CONTAINING PROTEIN"/>
    <property type="match status" value="1"/>
</dbReference>
<keyword evidence="20" id="KW-1185">Reference proteome</keyword>
<evidence type="ECO:0000256" key="16">
    <source>
        <dbReference type="ARBA" id="ARBA00049406"/>
    </source>
</evidence>
<evidence type="ECO:0000259" key="18">
    <source>
        <dbReference type="Pfam" id="PF00291"/>
    </source>
</evidence>
<evidence type="ECO:0000256" key="14">
    <source>
        <dbReference type="ARBA" id="ARBA00023239"/>
    </source>
</evidence>
<dbReference type="InterPro" id="IPR011701">
    <property type="entry name" value="MFS"/>
</dbReference>
<keyword evidence="8" id="KW-0813">Transport</keyword>
<dbReference type="OrthoDB" id="3639251at2759"/>
<dbReference type="GO" id="GO:0016020">
    <property type="term" value="C:membrane"/>
    <property type="evidence" value="ECO:0007669"/>
    <property type="project" value="UniProtKB-SubCell"/>
</dbReference>
<comment type="caution">
    <text evidence="19">The sequence shown here is derived from an EMBL/GenBank/DDBJ whole genome shotgun (WGS) entry which is preliminary data.</text>
</comment>
<comment type="similarity">
    <text evidence="15">Belongs to the major facilitator superfamily. Allantoate permease family.</text>
</comment>
<feature type="transmembrane region" description="Helical" evidence="17">
    <location>
        <begin position="288"/>
        <end position="307"/>
    </location>
</feature>
<dbReference type="GO" id="GO:0030170">
    <property type="term" value="F:pyridoxal phosphate binding"/>
    <property type="evidence" value="ECO:0007669"/>
    <property type="project" value="InterPro"/>
</dbReference>
<accession>A0A0L1JFC7</accession>
<dbReference type="GO" id="GO:0006094">
    <property type="term" value="P:gluconeogenesis"/>
    <property type="evidence" value="ECO:0007669"/>
    <property type="project" value="UniProtKB-KW"/>
</dbReference>
<evidence type="ECO:0000256" key="5">
    <source>
        <dbReference type="ARBA" id="ARBA00010869"/>
    </source>
</evidence>
<dbReference type="GO" id="GO:0005737">
    <property type="term" value="C:cytoplasm"/>
    <property type="evidence" value="ECO:0007669"/>
    <property type="project" value="UniProtKB-SubCell"/>
</dbReference>
<dbReference type="Pfam" id="PF07690">
    <property type="entry name" value="MFS_1"/>
    <property type="match status" value="1"/>
</dbReference>
<comment type="catalytic activity">
    <reaction evidence="16">
        <text>L-serine = pyruvate + NH4(+)</text>
        <dbReference type="Rhea" id="RHEA:19169"/>
        <dbReference type="ChEBI" id="CHEBI:15361"/>
        <dbReference type="ChEBI" id="CHEBI:28938"/>
        <dbReference type="ChEBI" id="CHEBI:33384"/>
        <dbReference type="EC" id="4.3.1.17"/>
    </reaction>
</comment>
<comment type="cofactor">
    <cofactor evidence="1">
        <name>pyridoxal 5'-phosphate</name>
        <dbReference type="ChEBI" id="CHEBI:597326"/>
    </cofactor>
</comment>
<dbReference type="SUPFAM" id="SSF103473">
    <property type="entry name" value="MFS general substrate transporter"/>
    <property type="match status" value="1"/>
</dbReference>
<feature type="transmembrane region" description="Helical" evidence="17">
    <location>
        <begin position="125"/>
        <end position="145"/>
    </location>
</feature>
<keyword evidence="7" id="KW-0312">Gluconeogenesis</keyword>
<feature type="transmembrane region" description="Helical" evidence="17">
    <location>
        <begin position="98"/>
        <end position="118"/>
    </location>
</feature>
<feature type="transmembrane region" description="Helical" evidence="17">
    <location>
        <begin position="151"/>
        <end position="173"/>
    </location>
</feature>
<evidence type="ECO:0000256" key="13">
    <source>
        <dbReference type="ARBA" id="ARBA00023136"/>
    </source>
</evidence>
<keyword evidence="13 17" id="KW-0472">Membrane</keyword>
<feature type="transmembrane region" description="Helical" evidence="17">
    <location>
        <begin position="51"/>
        <end position="69"/>
    </location>
</feature>
<dbReference type="InterPro" id="IPR036052">
    <property type="entry name" value="TrpB-like_PALP_sf"/>
</dbReference>
<comment type="pathway">
    <text evidence="4">Carbohydrate biosynthesis; gluconeogenesis.</text>
</comment>
<proteinExistence type="inferred from homology"/>
<organism evidence="19 20">
    <name type="scientific">Aspergillus nomiae NRRL (strain ATCC 15546 / NRRL 13137 / CBS 260.88 / M93)</name>
    <dbReference type="NCBI Taxonomy" id="1509407"/>
    <lineage>
        <taxon>Eukaryota</taxon>
        <taxon>Fungi</taxon>
        <taxon>Dikarya</taxon>
        <taxon>Ascomycota</taxon>
        <taxon>Pezizomycotina</taxon>
        <taxon>Eurotiomycetes</taxon>
        <taxon>Eurotiomycetidae</taxon>
        <taxon>Eurotiales</taxon>
        <taxon>Aspergillaceae</taxon>
        <taxon>Aspergillus</taxon>
        <taxon>Aspergillus subgen. Circumdati</taxon>
    </lineage>
</organism>
<name>A0A0L1JFC7_ASPN3</name>
<dbReference type="GeneID" id="26802865"/>
<feature type="transmembrane region" description="Helical" evidence="17">
    <location>
        <begin position="355"/>
        <end position="376"/>
    </location>
</feature>
<evidence type="ECO:0000256" key="8">
    <source>
        <dbReference type="ARBA" id="ARBA00022448"/>
    </source>
</evidence>
<evidence type="ECO:0000256" key="12">
    <source>
        <dbReference type="ARBA" id="ARBA00022989"/>
    </source>
</evidence>
<dbReference type="GO" id="GO:0003941">
    <property type="term" value="F:L-serine ammonia-lyase activity"/>
    <property type="evidence" value="ECO:0007669"/>
    <property type="project" value="UniProtKB-EC"/>
</dbReference>
<dbReference type="InterPro" id="IPR001926">
    <property type="entry name" value="TrpB-like_PALP"/>
</dbReference>
<dbReference type="FunFam" id="3.40.50.1100:FF:000040">
    <property type="entry name" value="L-serine dehydratase, putative"/>
    <property type="match status" value="1"/>
</dbReference>
<evidence type="ECO:0000256" key="4">
    <source>
        <dbReference type="ARBA" id="ARBA00004742"/>
    </source>
</evidence>
<dbReference type="FunFam" id="1.20.1250.20:FF:000065">
    <property type="entry name" value="Putative MFS pantothenate transporter"/>
    <property type="match status" value="1"/>
</dbReference>
<evidence type="ECO:0000256" key="3">
    <source>
        <dbReference type="ARBA" id="ARBA00004496"/>
    </source>
</evidence>
<evidence type="ECO:0000256" key="7">
    <source>
        <dbReference type="ARBA" id="ARBA00022432"/>
    </source>
</evidence>
<dbReference type="Pfam" id="PF00291">
    <property type="entry name" value="PALP"/>
    <property type="match status" value="1"/>
</dbReference>
<dbReference type="InterPro" id="IPR000634">
    <property type="entry name" value="Ser/Thr_deHydtase_PyrdxlP-BS"/>
</dbReference>
<evidence type="ECO:0000256" key="1">
    <source>
        <dbReference type="ARBA" id="ARBA00001933"/>
    </source>
</evidence>
<evidence type="ECO:0000256" key="10">
    <source>
        <dbReference type="ARBA" id="ARBA00022692"/>
    </source>
</evidence>
<keyword evidence="9" id="KW-0963">Cytoplasm</keyword>
<feature type="transmembrane region" description="Helical" evidence="17">
    <location>
        <begin position="185"/>
        <end position="207"/>
    </location>
</feature>
<keyword evidence="11" id="KW-0663">Pyridoxal phosphate</keyword>
<evidence type="ECO:0000313" key="20">
    <source>
        <dbReference type="Proteomes" id="UP000037505"/>
    </source>
</evidence>
<dbReference type="EMBL" id="JNOM01000014">
    <property type="protein sequence ID" value="KNG90412.1"/>
    <property type="molecule type" value="Genomic_DNA"/>
</dbReference>
<dbReference type="InterPro" id="IPR036259">
    <property type="entry name" value="MFS_trans_sf"/>
</dbReference>
<dbReference type="AlphaFoldDB" id="A0A0L1JFC7"/>
<dbReference type="RefSeq" id="XP_015411335.1">
    <property type="nucleotide sequence ID" value="XM_015546318.1"/>
</dbReference>
<evidence type="ECO:0000256" key="6">
    <source>
        <dbReference type="ARBA" id="ARBA00012093"/>
    </source>
</evidence>
<dbReference type="PANTHER" id="PTHR43791">
    <property type="entry name" value="PERMEASE-RELATED"/>
    <property type="match status" value="1"/>
</dbReference>
<evidence type="ECO:0000256" key="9">
    <source>
        <dbReference type="ARBA" id="ARBA00022490"/>
    </source>
</evidence>
<dbReference type="EC" id="4.3.1.17" evidence="6"/>
<evidence type="ECO:0000256" key="15">
    <source>
        <dbReference type="ARBA" id="ARBA00037968"/>
    </source>
</evidence>
<keyword evidence="10 17" id="KW-0812">Transmembrane</keyword>
<dbReference type="GO" id="GO:0022857">
    <property type="term" value="F:transmembrane transporter activity"/>
    <property type="evidence" value="ECO:0007669"/>
    <property type="project" value="InterPro"/>
</dbReference>
<dbReference type="Gene3D" id="3.40.50.1100">
    <property type="match status" value="2"/>
</dbReference>
<feature type="domain" description="Tryptophan synthase beta chain-like PALP" evidence="18">
    <location>
        <begin position="492"/>
        <end position="814"/>
    </location>
</feature>
<keyword evidence="14" id="KW-0456">Lyase</keyword>
<dbReference type="GO" id="GO:0006520">
    <property type="term" value="P:amino acid metabolic process"/>
    <property type="evidence" value="ECO:0007669"/>
    <property type="project" value="InterPro"/>
</dbReference>
<evidence type="ECO:0000256" key="2">
    <source>
        <dbReference type="ARBA" id="ARBA00004141"/>
    </source>
</evidence>
<feature type="transmembrane region" description="Helical" evidence="17">
    <location>
        <begin position="327"/>
        <end position="348"/>
    </location>
</feature>
<sequence length="835" mass="90370">MGESKTLAHDSTQEFSGDETTVLGGHDGLWIQFLTWARWYPRDMNHLEKRLVLKLDVLILTFGCLSFFTKYLDQQAITNAYVSGMKEDIGLVGNELNYITAAFWAAYCASMIPACYFLTRSRINIILPTLEAGWGLFTFGCAWAQNPGTIYAMRVLIGICESCSFTGVIYVIGSWYKPEEIGRRVSLFFIASPLGTMFAGYLQAAAYTNLNNTHGLAGWRWLFIVCTIITIPICILGYIAFLDVPHRAKPRFLTHKEHELANSRLVGLTAPSQLKVSRDIFKRVLGRWHWYVFVAQWILIDQNFLASSTPFSLYLKAKPDLYSVTRINTLPTIATAVSIVAALIAGTAADKKRNFWLPSIITTIPVLLGLVLLVVWKVGEAGRLAGFILTGAEGAYPLAMSPLTMSWATVTMANDAEERAIVTASMNAIGQAMSAWTQLLQYPAVEAPNFRGGFISNLATTVAQLAVVAIMFSSAEAMDRDAVDRVCDVVKGSRCRVFLKLELLQPSGSFKSRGIGNLIRSALLDPANKDKELHFYSSSGGNAGLAAVIAARDLGCHCTVVVPHSTKPLMISKLRAAGATDVIQHGSSWFEADTYLRQTFIEKEADEKDADAAEQRNIYVPPFDHPDVWKGAGTMVSEIATQLPPRDTPAGYAFPADAIVCSVGGGGLFNGIVEGLGDYMRSHPTPDLIAGTTSKNVCVLAAETNGADSLALSLRSGSLQSLPAISSLATSLGALRVAPQTLKNAQSPPAGVDVVSVVGSDAEAAKGIIHLADELRLQVELACGISVEIAAGPRLREAVPDLTPDSRVVVVVCGGSNITAEMIAEYRQRLQNGWK</sequence>
<evidence type="ECO:0000313" key="19">
    <source>
        <dbReference type="EMBL" id="KNG90412.1"/>
    </source>
</evidence>
<protein>
    <recommendedName>
        <fullName evidence="6">L-serine ammonia-lyase</fullName>
        <ecNumber evidence="6">4.3.1.17</ecNumber>
    </recommendedName>
</protein>
<dbReference type="SUPFAM" id="SSF53686">
    <property type="entry name" value="Tryptophan synthase beta subunit-like PLP-dependent enzymes"/>
    <property type="match status" value="1"/>
</dbReference>
<feature type="transmembrane region" description="Helical" evidence="17">
    <location>
        <begin position="219"/>
        <end position="241"/>
    </location>
</feature>